<gene>
    <name evidence="18" type="primary">sbcB</name>
    <name evidence="18" type="ORF">FBQ74_09965</name>
</gene>
<evidence type="ECO:0000256" key="15">
    <source>
        <dbReference type="PIRSR" id="PIRSR000977-2"/>
    </source>
</evidence>
<dbReference type="KEGG" id="salk:FBQ74_09965"/>
<evidence type="ECO:0000256" key="9">
    <source>
        <dbReference type="ARBA" id="ARBA00022842"/>
    </source>
</evidence>
<evidence type="ECO:0000256" key="11">
    <source>
        <dbReference type="ARBA" id="ARBA00023204"/>
    </source>
</evidence>
<dbReference type="InterPro" id="IPR022894">
    <property type="entry name" value="Oligoribonuclease"/>
</dbReference>
<keyword evidence="10" id="KW-0238">DNA-binding</keyword>
<dbReference type="Pfam" id="PF00929">
    <property type="entry name" value="RNase_T"/>
    <property type="match status" value="1"/>
</dbReference>
<feature type="binding site" evidence="15">
    <location>
        <position position="182"/>
    </location>
    <ligand>
        <name>Mg(2+)</name>
        <dbReference type="ChEBI" id="CHEBI:18420"/>
        <label>2</label>
    </ligand>
</feature>
<keyword evidence="7 13" id="KW-0378">Hydrolase</keyword>
<dbReference type="PIRSF" id="PIRSF000977">
    <property type="entry name" value="Exodeoxyribonuclease_I"/>
    <property type="match status" value="1"/>
</dbReference>
<evidence type="ECO:0000256" key="12">
    <source>
        <dbReference type="ARBA" id="ARBA00046792"/>
    </source>
</evidence>
<name>A0A5B7YDM7_9ALTE</name>
<feature type="binding site" evidence="14">
    <location>
        <position position="13"/>
    </location>
    <ligand>
        <name>substrate</name>
    </ligand>
</feature>
<dbReference type="PANTHER" id="PTHR11046">
    <property type="entry name" value="OLIGORIBONUCLEASE, MITOCHONDRIAL"/>
    <property type="match status" value="1"/>
</dbReference>
<evidence type="ECO:0000256" key="7">
    <source>
        <dbReference type="ARBA" id="ARBA00022801"/>
    </source>
</evidence>
<dbReference type="FunFam" id="3.30.420.10:FF:000033">
    <property type="entry name" value="Exodeoxyribonuclease I"/>
    <property type="match status" value="1"/>
</dbReference>
<dbReference type="OrthoDB" id="9763470at2"/>
<dbReference type="GO" id="GO:0000175">
    <property type="term" value="F:3'-5'-RNA exonuclease activity"/>
    <property type="evidence" value="ECO:0007669"/>
    <property type="project" value="InterPro"/>
</dbReference>
<evidence type="ECO:0000256" key="8">
    <source>
        <dbReference type="ARBA" id="ARBA00022839"/>
    </source>
</evidence>
<dbReference type="PROSITE" id="PS51784">
    <property type="entry name" value="EXOI_SH3"/>
    <property type="match status" value="1"/>
</dbReference>
<dbReference type="GO" id="GO:0006281">
    <property type="term" value="P:DNA repair"/>
    <property type="evidence" value="ECO:0007669"/>
    <property type="project" value="UniProtKB-KW"/>
</dbReference>
<dbReference type="InterPro" id="IPR023607">
    <property type="entry name" value="Exodeoxyribonuclease_I"/>
</dbReference>
<feature type="binding site" evidence="15">
    <location>
        <position position="11"/>
    </location>
    <ligand>
        <name>Mg(2+)</name>
        <dbReference type="ChEBI" id="CHEBI:18420"/>
        <label>1</label>
    </ligand>
</feature>
<accession>A0A5B7YDM7</accession>
<dbReference type="InterPro" id="IPR058561">
    <property type="entry name" value="Exonuc_1_C"/>
</dbReference>
<evidence type="ECO:0000256" key="3">
    <source>
        <dbReference type="ARBA" id="ARBA00019900"/>
    </source>
</evidence>
<dbReference type="InterPro" id="IPR034747">
    <property type="entry name" value="EXOI_SH3"/>
</dbReference>
<dbReference type="InterPro" id="IPR036397">
    <property type="entry name" value="RNaseH_sf"/>
</dbReference>
<evidence type="ECO:0000256" key="13">
    <source>
        <dbReference type="PIRNR" id="PIRNR000977"/>
    </source>
</evidence>
<keyword evidence="19" id="KW-1185">Reference proteome</keyword>
<dbReference type="Gene3D" id="1.20.1280.70">
    <property type="entry name" value="Exonuclease ExoI, domain 3"/>
    <property type="match status" value="1"/>
</dbReference>
<evidence type="ECO:0000256" key="14">
    <source>
        <dbReference type="PIRSR" id="PIRSR000977-1"/>
    </source>
</evidence>
<comment type="cofactor">
    <cofactor evidence="15">
        <name>Mg(2+)</name>
        <dbReference type="ChEBI" id="CHEBI:18420"/>
    </cofactor>
    <text evidence="15">Binds 2 Mg(2+) ions per monomer.</text>
</comment>
<feature type="domain" description="ExoI C-terminal" evidence="17">
    <location>
        <begin position="351"/>
        <end position="476"/>
    </location>
</feature>
<comment type="catalytic activity">
    <reaction evidence="1 13">
        <text>Exonucleolytic cleavage in the 3'- to 5'-direction to yield nucleoside 5'-phosphates.</text>
        <dbReference type="EC" id="3.1.11.1"/>
    </reaction>
</comment>
<dbReference type="InterPro" id="IPR038649">
    <property type="entry name" value="EXOI_SH3_sf"/>
</dbReference>
<keyword evidence="8 13" id="KW-0269">Exonuclease</keyword>
<feature type="binding site" evidence="15">
    <location>
        <position position="13"/>
    </location>
    <ligand>
        <name>Mg(2+)</name>
        <dbReference type="ChEBI" id="CHEBI:18420"/>
        <label>2</label>
    </ligand>
</feature>
<dbReference type="GO" id="GO:0003677">
    <property type="term" value="F:DNA binding"/>
    <property type="evidence" value="ECO:0007669"/>
    <property type="project" value="UniProtKB-KW"/>
</dbReference>
<evidence type="ECO:0000259" key="16">
    <source>
        <dbReference type="PROSITE" id="PS51784"/>
    </source>
</evidence>
<keyword evidence="9 15" id="KW-0460">Magnesium</keyword>
<keyword evidence="4 13" id="KW-0540">Nuclease</keyword>
<evidence type="ECO:0000256" key="2">
    <source>
        <dbReference type="ARBA" id="ARBA00012108"/>
    </source>
</evidence>
<evidence type="ECO:0000256" key="1">
    <source>
        <dbReference type="ARBA" id="ARBA00000563"/>
    </source>
</evidence>
<dbReference type="Gene3D" id="3.30.1520.20">
    <property type="entry name" value="Exonuclease ExoI, domain 2"/>
    <property type="match status" value="1"/>
</dbReference>
<dbReference type="Gene3D" id="1.10.287.1240">
    <property type="match status" value="1"/>
</dbReference>
<dbReference type="CDD" id="cd06138">
    <property type="entry name" value="ExoI_N"/>
    <property type="match status" value="1"/>
</dbReference>
<dbReference type="AlphaFoldDB" id="A0A5B7YDM7"/>
<evidence type="ECO:0000259" key="17">
    <source>
        <dbReference type="PROSITE" id="PS51785"/>
    </source>
</evidence>
<dbReference type="Pfam" id="PF08411">
    <property type="entry name" value="ExoI_SH3"/>
    <property type="match status" value="1"/>
</dbReference>
<dbReference type="Pfam" id="PF26016">
    <property type="entry name" value="ExoI_C"/>
    <property type="match status" value="1"/>
</dbReference>
<keyword evidence="6 13" id="KW-0227">DNA damage</keyword>
<evidence type="ECO:0000313" key="19">
    <source>
        <dbReference type="Proteomes" id="UP000304912"/>
    </source>
</evidence>
<dbReference type="GO" id="GO:0008310">
    <property type="term" value="F:single-stranded DNA 3'-5' DNA exonuclease activity"/>
    <property type="evidence" value="ECO:0007669"/>
    <property type="project" value="UniProtKB-EC"/>
</dbReference>
<protein>
    <recommendedName>
        <fullName evidence="3 13">Exodeoxyribonuclease I</fullName>
        <ecNumber evidence="2 13">3.1.11.1</ecNumber>
    </recommendedName>
</protein>
<dbReference type="EMBL" id="CP039852">
    <property type="protein sequence ID" value="QCZ93792.1"/>
    <property type="molecule type" value="Genomic_DNA"/>
</dbReference>
<keyword evidence="11 13" id="KW-0234">DNA repair</keyword>
<evidence type="ECO:0000313" key="18">
    <source>
        <dbReference type="EMBL" id="QCZ93792.1"/>
    </source>
</evidence>
<dbReference type="InterPro" id="IPR012337">
    <property type="entry name" value="RNaseH-like_sf"/>
</dbReference>
<dbReference type="Proteomes" id="UP000304912">
    <property type="component" value="Chromosome"/>
</dbReference>
<evidence type="ECO:0000256" key="10">
    <source>
        <dbReference type="ARBA" id="ARBA00023125"/>
    </source>
</evidence>
<dbReference type="PANTHER" id="PTHR11046:SF11">
    <property type="entry name" value="EXODEOXYRIBONUCLEASE I"/>
    <property type="match status" value="1"/>
</dbReference>
<evidence type="ECO:0000256" key="4">
    <source>
        <dbReference type="ARBA" id="ARBA00022722"/>
    </source>
</evidence>
<dbReference type="GO" id="GO:0046872">
    <property type="term" value="F:metal ion binding"/>
    <property type="evidence" value="ECO:0007669"/>
    <property type="project" value="UniProtKB-KW"/>
</dbReference>
<organism evidence="18 19">
    <name type="scientific">Salinimonas iocasae</name>
    <dbReference type="NCBI Taxonomy" id="2572577"/>
    <lineage>
        <taxon>Bacteria</taxon>
        <taxon>Pseudomonadati</taxon>
        <taxon>Pseudomonadota</taxon>
        <taxon>Gammaproteobacteria</taxon>
        <taxon>Alteromonadales</taxon>
        <taxon>Alteromonadaceae</taxon>
        <taxon>Alteromonas/Salinimonas group</taxon>
        <taxon>Salinimonas</taxon>
    </lineage>
</organism>
<feature type="binding site" evidence="14">
    <location>
        <position position="161"/>
    </location>
    <ligand>
        <name>substrate</name>
    </ligand>
</feature>
<feature type="domain" description="ExoI SH3-like" evidence="16">
    <location>
        <begin position="198"/>
        <end position="351"/>
    </location>
</feature>
<comment type="subunit">
    <text evidence="12">Monomer. Interacts with ssb (via C-terminus); this interaction stimulates the exonuclease activity by recruiting the enzyme to its substrate.</text>
</comment>
<dbReference type="SMART" id="SM00479">
    <property type="entry name" value="EXOIII"/>
    <property type="match status" value="1"/>
</dbReference>
<dbReference type="InterPro" id="IPR013620">
    <property type="entry name" value="Exonuc_1_SH3"/>
</dbReference>
<dbReference type="SUPFAM" id="SSF53098">
    <property type="entry name" value="Ribonuclease H-like"/>
    <property type="match status" value="1"/>
</dbReference>
<dbReference type="PROSITE" id="PS51785">
    <property type="entry name" value="EXOI_C"/>
    <property type="match status" value="1"/>
</dbReference>
<dbReference type="InterPro" id="IPR013520">
    <property type="entry name" value="Ribonucl_H"/>
</dbReference>
<sequence>MTTDATFLWHDYETFGTSAKKDLPCQFAAIRTDMDLNIVGKPINIMSQIANDYLPQPGACLVTGITPQQTLRDGMPEAQFALRIAQYMSQPNTCVAGYNSIRFDDEVSRHLFYRNFIDPYAREWRNGNSRWDIIDLARACFALRPEGINWPERDDGTPVFKLEALTAANGLEHGHAHDALSDVYATIALAKLIKDKQPRLFEYALTLRNKHNVMAQLDLSKPSVVLHISSRFSAGQGCASWVMPIAMHPTNANAVIAVDLAKNADAIIGATAQEIEQRLYARRDEIDPELRPALKLVHINRSPFITTAKAMTQENAERLGLDREYCLENFKRLSAVSDLAQKLTQVYSTPPDTDQEDADHALYSGGFLNDEERRWCNEVISRDPEQLSAMSELTQNNKLKTMLFRYRARNYPHTLTESELQRWQHHRTARLTEPGSGAPITLEPYLMELEQLAGEHKDDANKQAILRALFQYAENL</sequence>
<dbReference type="NCBIfam" id="NF008746">
    <property type="entry name" value="PRK11779.1"/>
    <property type="match status" value="1"/>
</dbReference>
<proteinExistence type="predicted"/>
<dbReference type="Gene3D" id="3.30.420.10">
    <property type="entry name" value="Ribonuclease H-like superfamily/Ribonuclease H"/>
    <property type="match status" value="1"/>
</dbReference>
<keyword evidence="5 15" id="KW-0479">Metal-binding</keyword>
<dbReference type="EC" id="3.1.11.1" evidence="2 13"/>
<dbReference type="RefSeq" id="WP_139756535.1">
    <property type="nucleotide sequence ID" value="NZ_CP039852.1"/>
</dbReference>
<reference evidence="18 19" key="1">
    <citation type="submission" date="2019-04" db="EMBL/GenBank/DDBJ databases">
        <title>Salinimonas iocasae sp. nov., a halophilic bacterium isolated from the outer tube casing of tubeworms in Okinawa Trough.</title>
        <authorList>
            <person name="Zhang H."/>
            <person name="Wang H."/>
            <person name="Li C."/>
        </authorList>
    </citation>
    <scope>NUCLEOTIDE SEQUENCE [LARGE SCALE GENOMIC DNA]</scope>
    <source>
        <strain evidence="18 19">KX18D6</strain>
    </source>
</reference>
<evidence type="ECO:0000256" key="6">
    <source>
        <dbReference type="ARBA" id="ARBA00022763"/>
    </source>
</evidence>
<evidence type="ECO:0000256" key="5">
    <source>
        <dbReference type="ARBA" id="ARBA00022723"/>
    </source>
</evidence>